<comment type="caution">
    <text evidence="1">The sequence shown here is derived from an EMBL/GenBank/DDBJ whole genome shotgun (WGS) entry which is preliminary data.</text>
</comment>
<protein>
    <submittedName>
        <fullName evidence="1">Uncharacterized protein</fullName>
    </submittedName>
</protein>
<organism evidence="1 2">
    <name type="scientific">Edwardsiella tarda ATCC 23685</name>
    <dbReference type="NCBI Taxonomy" id="500638"/>
    <lineage>
        <taxon>Bacteria</taxon>
        <taxon>Pseudomonadati</taxon>
        <taxon>Pseudomonadota</taxon>
        <taxon>Gammaproteobacteria</taxon>
        <taxon>Enterobacterales</taxon>
        <taxon>Hafniaceae</taxon>
        <taxon>Edwardsiella</taxon>
    </lineage>
</organism>
<dbReference type="HOGENOM" id="CLU_3135085_0_0_6"/>
<dbReference type="Proteomes" id="UP000003692">
    <property type="component" value="Unassembled WGS sequence"/>
</dbReference>
<reference evidence="1 2" key="1">
    <citation type="submission" date="2010-02" db="EMBL/GenBank/DDBJ databases">
        <authorList>
            <person name="Weinstock G."/>
            <person name="Sodergren E."/>
            <person name="Clifton S."/>
            <person name="Fulton L."/>
            <person name="Fulton B."/>
            <person name="Courtney L."/>
            <person name="Fronick C."/>
            <person name="Harrison M."/>
            <person name="Strong C."/>
            <person name="Farmer C."/>
            <person name="Delahaunty K."/>
            <person name="Markovic C."/>
            <person name="Hall O."/>
            <person name="Minx P."/>
            <person name="Tomlinson C."/>
            <person name="Mitreva M."/>
            <person name="Nelson J."/>
            <person name="Hou S."/>
            <person name="Wollam A."/>
            <person name="Pepin K.H."/>
            <person name="Johnson M."/>
            <person name="Bhonagiri V."/>
            <person name="Zhang X."/>
            <person name="Suruliraj S."/>
            <person name="Warren W."/>
            <person name="Chinwalla A."/>
            <person name="Mardis E.R."/>
            <person name="Wilson R.K."/>
        </authorList>
    </citation>
    <scope>NUCLEOTIDE SEQUENCE [LARGE SCALE GENOMIC DNA]</scope>
    <source>
        <strain evidence="1 2">ATCC 23685</strain>
    </source>
</reference>
<evidence type="ECO:0000313" key="1">
    <source>
        <dbReference type="EMBL" id="EFE22865.1"/>
    </source>
</evidence>
<gene>
    <name evidence="1" type="ORF">EDWATA_02122</name>
</gene>
<evidence type="ECO:0000313" key="2">
    <source>
        <dbReference type="Proteomes" id="UP000003692"/>
    </source>
</evidence>
<accession>D4F5U4</accession>
<name>D4F5U4_EDWTA</name>
<dbReference type="AlphaFoldDB" id="D4F5U4"/>
<dbReference type="EMBL" id="ADGK01000166">
    <property type="protein sequence ID" value="EFE22865.1"/>
    <property type="molecule type" value="Genomic_DNA"/>
</dbReference>
<sequence length="49" mass="5125">MMSSTESAAKAALFYAGINIPTDGGGQQPFWAVLIVLDVNALRTGKDVV</sequence>
<proteinExistence type="predicted"/>